<evidence type="ECO:0000313" key="2">
    <source>
        <dbReference type="EMBL" id="KIC64448.1"/>
    </source>
</evidence>
<dbReference type="EMBL" id="JWTB01000039">
    <property type="protein sequence ID" value="KIC64448.1"/>
    <property type="molecule type" value="Genomic_DNA"/>
</dbReference>
<feature type="compositionally biased region" description="Low complexity" evidence="1">
    <location>
        <begin position="42"/>
        <end position="62"/>
    </location>
</feature>
<protein>
    <submittedName>
        <fullName evidence="2">Uncharacterized protein</fullName>
    </submittedName>
</protein>
<organism evidence="2 3">
    <name type="scientific">Pseudarthrobacter phenanthrenivorans</name>
    <name type="common">Arthrobacter phenanthrenivorans</name>
    <dbReference type="NCBI Taxonomy" id="361575"/>
    <lineage>
        <taxon>Bacteria</taxon>
        <taxon>Bacillati</taxon>
        <taxon>Actinomycetota</taxon>
        <taxon>Actinomycetes</taxon>
        <taxon>Micrococcales</taxon>
        <taxon>Micrococcaceae</taxon>
        <taxon>Pseudarthrobacter</taxon>
    </lineage>
</organism>
<evidence type="ECO:0000256" key="1">
    <source>
        <dbReference type="SAM" id="MobiDB-lite"/>
    </source>
</evidence>
<comment type="caution">
    <text evidence="2">The sequence shown here is derived from an EMBL/GenBank/DDBJ whole genome shotgun (WGS) entry which is preliminary data.</text>
</comment>
<proteinExistence type="predicted"/>
<accession>A0A0B4ECU8</accession>
<gene>
    <name evidence="2" type="ORF">RM50_17900</name>
</gene>
<dbReference type="AlphaFoldDB" id="A0A0B4ECU8"/>
<sequence length="164" mass="16963">MVSGAGRRLTVRSVTARAARFATEAGSRRYAAARTAAMMALSPKPSSAPVSAASSSSTPARSPGDRQMVSFTISVTRHSFNAPARNAAKVRGIPVKALASPSSREPRFGDSRRANAICAATPAPCSSTGTPASACSRRCDRSKATLASACRAPATHFRSSNPRI</sequence>
<evidence type="ECO:0000313" key="3">
    <source>
        <dbReference type="Proteomes" id="UP000031196"/>
    </source>
</evidence>
<reference evidence="2 3" key="1">
    <citation type="submission" date="2014-12" db="EMBL/GenBank/DDBJ databases">
        <title>Genome sequencing of Arthrobacter phenanthrenivorans SWC37.</title>
        <authorList>
            <person name="Tan P.W."/>
            <person name="Chan K.-G."/>
        </authorList>
    </citation>
    <scope>NUCLEOTIDE SEQUENCE [LARGE SCALE GENOMIC DNA]</scope>
    <source>
        <strain evidence="2 3">SWC37</strain>
    </source>
</reference>
<feature type="region of interest" description="Disordered" evidence="1">
    <location>
        <begin position="42"/>
        <end position="66"/>
    </location>
</feature>
<dbReference type="Proteomes" id="UP000031196">
    <property type="component" value="Unassembled WGS sequence"/>
</dbReference>
<name>A0A0B4ECU8_PSEPS</name>